<evidence type="ECO:0000313" key="3">
    <source>
        <dbReference type="Proteomes" id="UP001280121"/>
    </source>
</evidence>
<comment type="caution">
    <text evidence="2">The sequence shown here is derived from an EMBL/GenBank/DDBJ whole genome shotgun (WGS) entry which is preliminary data.</text>
</comment>
<evidence type="ECO:0000313" key="2">
    <source>
        <dbReference type="EMBL" id="KAK2637935.1"/>
    </source>
</evidence>
<proteinExistence type="predicted"/>
<dbReference type="CDD" id="cd06222">
    <property type="entry name" value="RNase_H_like"/>
    <property type="match status" value="1"/>
</dbReference>
<gene>
    <name evidence="2" type="ORF">Ddye_025730</name>
</gene>
<reference evidence="2" key="1">
    <citation type="journal article" date="2023" name="Plant J.">
        <title>Genome sequences and population genomics provide insights into the demographic history, inbreeding, and mutation load of two 'living fossil' tree species of Dipteronia.</title>
        <authorList>
            <person name="Feng Y."/>
            <person name="Comes H.P."/>
            <person name="Chen J."/>
            <person name="Zhu S."/>
            <person name="Lu R."/>
            <person name="Zhang X."/>
            <person name="Li P."/>
            <person name="Qiu J."/>
            <person name="Olsen K.M."/>
            <person name="Qiu Y."/>
        </authorList>
    </citation>
    <scope>NUCLEOTIDE SEQUENCE</scope>
    <source>
        <strain evidence="2">KIB01</strain>
    </source>
</reference>
<dbReference type="GO" id="GO:0003676">
    <property type="term" value="F:nucleic acid binding"/>
    <property type="evidence" value="ECO:0007669"/>
    <property type="project" value="InterPro"/>
</dbReference>
<feature type="domain" description="RNase H type-1" evidence="1">
    <location>
        <begin position="7"/>
        <end position="88"/>
    </location>
</feature>
<organism evidence="2 3">
    <name type="scientific">Dipteronia dyeriana</name>
    <dbReference type="NCBI Taxonomy" id="168575"/>
    <lineage>
        <taxon>Eukaryota</taxon>
        <taxon>Viridiplantae</taxon>
        <taxon>Streptophyta</taxon>
        <taxon>Embryophyta</taxon>
        <taxon>Tracheophyta</taxon>
        <taxon>Spermatophyta</taxon>
        <taxon>Magnoliopsida</taxon>
        <taxon>eudicotyledons</taxon>
        <taxon>Gunneridae</taxon>
        <taxon>Pentapetalae</taxon>
        <taxon>rosids</taxon>
        <taxon>malvids</taxon>
        <taxon>Sapindales</taxon>
        <taxon>Sapindaceae</taxon>
        <taxon>Hippocastanoideae</taxon>
        <taxon>Acereae</taxon>
        <taxon>Dipteronia</taxon>
    </lineage>
</organism>
<dbReference type="Proteomes" id="UP001280121">
    <property type="component" value="Unassembled WGS sequence"/>
</dbReference>
<name>A0AAD9WPV9_9ROSI</name>
<protein>
    <recommendedName>
        <fullName evidence="1">RNase H type-1 domain-containing protein</fullName>
    </recommendedName>
</protein>
<dbReference type="InterPro" id="IPR002156">
    <property type="entry name" value="RNaseH_domain"/>
</dbReference>
<dbReference type="GO" id="GO:0004523">
    <property type="term" value="F:RNA-DNA hybrid ribonuclease activity"/>
    <property type="evidence" value="ECO:0007669"/>
    <property type="project" value="InterPro"/>
</dbReference>
<keyword evidence="3" id="KW-1185">Reference proteome</keyword>
<dbReference type="PANTHER" id="PTHR47074:SF79">
    <property type="entry name" value="PUTATIVE-RELATED"/>
    <property type="match status" value="1"/>
</dbReference>
<dbReference type="AlphaFoldDB" id="A0AAD9WPV9"/>
<dbReference type="InterPro" id="IPR044730">
    <property type="entry name" value="RNase_H-like_dom_plant"/>
</dbReference>
<accession>A0AAD9WPV9</accession>
<dbReference type="Pfam" id="PF13456">
    <property type="entry name" value="RVT_3"/>
    <property type="match status" value="1"/>
</dbReference>
<dbReference type="InterPro" id="IPR052929">
    <property type="entry name" value="RNase_H-like_EbsB-rel"/>
</dbReference>
<dbReference type="PANTHER" id="PTHR47074">
    <property type="entry name" value="BNAC02G40300D PROTEIN"/>
    <property type="match status" value="1"/>
</dbReference>
<sequence length="109" mass="11720">MMVIFPPQLAEALALLKGIQFAYDSGLWPCQCESDALVVVNLVCSNDPIFAEIGIVIQDIKPLLFGCNGNSISFVHRKANMAAHCRAKIGLGNGFESLIASGWRSSLPV</sequence>
<evidence type="ECO:0000259" key="1">
    <source>
        <dbReference type="Pfam" id="PF13456"/>
    </source>
</evidence>
<dbReference type="EMBL" id="JANJYI010000008">
    <property type="protein sequence ID" value="KAK2637935.1"/>
    <property type="molecule type" value="Genomic_DNA"/>
</dbReference>